<feature type="transmembrane region" description="Helical" evidence="1">
    <location>
        <begin position="135"/>
        <end position="156"/>
    </location>
</feature>
<evidence type="ECO:0000256" key="1">
    <source>
        <dbReference type="SAM" id="Phobius"/>
    </source>
</evidence>
<feature type="chain" id="PRO_5009162420" description="RING-type domain-containing protein" evidence="2">
    <location>
        <begin position="21"/>
        <end position="844"/>
    </location>
</feature>
<dbReference type="GO" id="GO:0061630">
    <property type="term" value="F:ubiquitin protein ligase activity"/>
    <property type="evidence" value="ECO:0007669"/>
    <property type="project" value="TreeGrafter"/>
</dbReference>
<feature type="transmembrane region" description="Helical" evidence="1">
    <location>
        <begin position="223"/>
        <end position="241"/>
    </location>
</feature>
<proteinExistence type="predicted"/>
<evidence type="ECO:0008006" key="5">
    <source>
        <dbReference type="Google" id="ProtNLM"/>
    </source>
</evidence>
<organism evidence="3 4">
    <name type="scientific">Hyphopichia burtonii NRRL Y-1933</name>
    <dbReference type="NCBI Taxonomy" id="984485"/>
    <lineage>
        <taxon>Eukaryota</taxon>
        <taxon>Fungi</taxon>
        <taxon>Dikarya</taxon>
        <taxon>Ascomycota</taxon>
        <taxon>Saccharomycotina</taxon>
        <taxon>Pichiomycetes</taxon>
        <taxon>Debaryomycetaceae</taxon>
        <taxon>Hyphopichia</taxon>
    </lineage>
</organism>
<evidence type="ECO:0000313" key="3">
    <source>
        <dbReference type="EMBL" id="ODV69310.1"/>
    </source>
</evidence>
<reference evidence="4" key="1">
    <citation type="submission" date="2016-05" db="EMBL/GenBank/DDBJ databases">
        <title>Comparative genomics of biotechnologically important yeasts.</title>
        <authorList>
            <consortium name="DOE Joint Genome Institute"/>
            <person name="Riley R."/>
            <person name="Haridas S."/>
            <person name="Wolfe K.H."/>
            <person name="Lopes M.R."/>
            <person name="Hittinger C.T."/>
            <person name="Goker M."/>
            <person name="Salamov A."/>
            <person name="Wisecaver J."/>
            <person name="Long T.M."/>
            <person name="Aerts A.L."/>
            <person name="Barry K."/>
            <person name="Choi C."/>
            <person name="Clum A."/>
            <person name="Coughlan A.Y."/>
            <person name="Deshpande S."/>
            <person name="Douglass A.P."/>
            <person name="Hanson S.J."/>
            <person name="Klenk H.-P."/>
            <person name="Labutti K."/>
            <person name="Lapidus A."/>
            <person name="Lindquist E."/>
            <person name="Lipzen A."/>
            <person name="Meier-Kolthoff J.P."/>
            <person name="Ohm R.A."/>
            <person name="Otillar R.P."/>
            <person name="Pangilinan J."/>
            <person name="Peng Y."/>
            <person name="Rokas A."/>
            <person name="Rosa C.A."/>
            <person name="Scheuner C."/>
            <person name="Sibirny A.A."/>
            <person name="Slot J.C."/>
            <person name="Stielow J.B."/>
            <person name="Sun H."/>
            <person name="Kurtzman C.P."/>
            <person name="Blackwell M."/>
            <person name="Grigoriev I.V."/>
            <person name="Jeffries T.W."/>
        </authorList>
    </citation>
    <scope>NUCLEOTIDE SEQUENCE [LARGE SCALE GENOMIC DNA]</scope>
    <source>
        <strain evidence="4">NRRL Y-1933</strain>
    </source>
</reference>
<gene>
    <name evidence="3" type="ORF">HYPBUDRAFT_154400</name>
</gene>
<evidence type="ECO:0000313" key="4">
    <source>
        <dbReference type="Proteomes" id="UP000095085"/>
    </source>
</evidence>
<dbReference type="GeneID" id="30996579"/>
<keyword evidence="1" id="KW-1133">Transmembrane helix</keyword>
<feature type="transmembrane region" description="Helical" evidence="1">
    <location>
        <begin position="84"/>
        <end position="103"/>
    </location>
</feature>
<dbReference type="Gene3D" id="3.30.40.10">
    <property type="entry name" value="Zinc/RING finger domain, C3HC4 (zinc finger)"/>
    <property type="match status" value="1"/>
</dbReference>
<dbReference type="CDD" id="cd16616">
    <property type="entry name" value="mRING-HC-C4C4_Asi1p-like"/>
    <property type="match status" value="1"/>
</dbReference>
<dbReference type="EMBL" id="KV454538">
    <property type="protein sequence ID" value="ODV69310.1"/>
    <property type="molecule type" value="Genomic_DNA"/>
</dbReference>
<dbReference type="OrthoDB" id="66726at2759"/>
<dbReference type="GO" id="GO:0016567">
    <property type="term" value="P:protein ubiquitination"/>
    <property type="evidence" value="ECO:0007669"/>
    <property type="project" value="TreeGrafter"/>
</dbReference>
<dbReference type="GO" id="GO:0006511">
    <property type="term" value="P:ubiquitin-dependent protein catabolic process"/>
    <property type="evidence" value="ECO:0007669"/>
    <property type="project" value="TreeGrafter"/>
</dbReference>
<keyword evidence="1" id="KW-0812">Transmembrane</keyword>
<accession>A0A1E4RPV9</accession>
<feature type="transmembrane region" description="Helical" evidence="1">
    <location>
        <begin position="313"/>
        <end position="332"/>
    </location>
</feature>
<feature type="signal peptide" evidence="2">
    <location>
        <begin position="1"/>
        <end position="20"/>
    </location>
</feature>
<feature type="transmembrane region" description="Helical" evidence="1">
    <location>
        <begin position="344"/>
        <end position="370"/>
    </location>
</feature>
<dbReference type="InterPro" id="IPR013083">
    <property type="entry name" value="Znf_RING/FYVE/PHD"/>
</dbReference>
<dbReference type="AlphaFoldDB" id="A0A1E4RPV9"/>
<name>A0A1E4RPV9_9ASCO</name>
<sequence length="844" mass="95667">MEVAVAVVLELFSIVNLVEVVEPKDAEIDDYRLMNSSAGQNSLNTDLEFDLSFSSLFQSLIDSVVEQSGTAKEYGMTWERFGPMISYCCSLYGVSCLLVTVILNRTMVLASSNIRTGQQQNRQKLVYNLKKGTVFGLRALTIIILLNNLWNCLIVLKLTGVNSEVTPWYVKFLPDNLHNYDSENVWFAKYIPKQLFGYNPDDYPANSYMATPKNSPTIGPSTVIYWSVFLGACLLVFVETFSSTILGEKRYVSAGFTLFELSAGFHEQSSAAPFLPSLTIHKPTEGLVIICIYLILCHLNNHVGSIINNNKYRLIPLTILGMGLLGYFANSIRQHSTFDISVPCVMALFPQLVTCIGVFLAGVIFLLAIIANGFDIGALNYGRLFFNEDDNISPQERFNVGLDDDFLTALVSFGQLAVTLAGKSCYITELSLVNVEPETYIERSIWTFLKSQVRSFRKLPQDRRPNRDNLLAYLKDHKISGYNNIITNPSKRLLSDGSYNIDDDDLEYYNEFRVSNMSIHRKRFVFVTRIYINLIQLIKGLVIDKFIRSYIPYLVKVYILRIQLSGTFRKNMIETDDEFEARKQSVPTFLRRYVRKLQPVESVIPSPVLEDEDSAKVQLSQFTDQQLRNEYVSILQGEDIAEIDESEDFLENAESELEIESDFSDIESIDLTQSVVNSARRPNPSSDNIQLAINELFTPQGLQEFIQSPLESSVLQKHLTYDGILTRSKYNKMIKPAEEVKDEAGKLLELIIEKRGEELKDILDGKELPKEHKKIEDDGDSIDDFADSKFDCVICQTNTREIITWPCRCFAICESCRLSLVSKGMEGCVCCRRDVEGVSKVFVP</sequence>
<keyword evidence="1" id="KW-0472">Membrane</keyword>
<protein>
    <recommendedName>
        <fullName evidence="5">RING-type domain-containing protein</fullName>
    </recommendedName>
</protein>
<dbReference type="Proteomes" id="UP000095085">
    <property type="component" value="Unassembled WGS sequence"/>
</dbReference>
<dbReference type="STRING" id="984485.A0A1E4RPV9"/>
<dbReference type="PANTHER" id="PTHR22696">
    <property type="entry name" value="E3 UBIQUITIN-PROTEIN LIGASE RNF26"/>
    <property type="match status" value="1"/>
</dbReference>
<dbReference type="RefSeq" id="XP_020078377.1">
    <property type="nucleotide sequence ID" value="XM_020222030.1"/>
</dbReference>
<dbReference type="PANTHER" id="PTHR22696:SF1">
    <property type="entry name" value="E3 UBIQUITIN-PROTEIN LIGASE RNF26"/>
    <property type="match status" value="1"/>
</dbReference>
<keyword evidence="2" id="KW-0732">Signal</keyword>
<keyword evidence="4" id="KW-1185">Reference proteome</keyword>
<evidence type="ECO:0000256" key="2">
    <source>
        <dbReference type="SAM" id="SignalP"/>
    </source>
</evidence>
<dbReference type="Pfam" id="PF13920">
    <property type="entry name" value="zf-C3HC4_3"/>
    <property type="match status" value="1"/>
</dbReference>